<dbReference type="AlphaFoldDB" id="A0A0B6SA05"/>
<keyword evidence="2" id="KW-1185">Reference proteome</keyword>
<name>A0A0B6SA05_BURPL</name>
<reference evidence="1 2" key="2">
    <citation type="journal article" date="2016" name="Appl. Microbiol. Biotechnol.">
        <title>Mutations improving production and secretion of extracellular lipase by Burkholderia glumae PG1.</title>
        <authorList>
            <person name="Knapp A."/>
            <person name="Voget S."/>
            <person name="Gao R."/>
            <person name="Zaburannyi N."/>
            <person name="Krysciak D."/>
            <person name="Breuer M."/>
            <person name="Hauer B."/>
            <person name="Streit W.R."/>
            <person name="Muller R."/>
            <person name="Daniel R."/>
            <person name="Jaeger K.E."/>
        </authorList>
    </citation>
    <scope>NUCLEOTIDE SEQUENCE [LARGE SCALE GENOMIC DNA]</scope>
    <source>
        <strain evidence="1 2">PG1</strain>
    </source>
</reference>
<evidence type="ECO:0000313" key="1">
    <source>
        <dbReference type="EMBL" id="AJK50120.1"/>
    </source>
</evidence>
<gene>
    <name evidence="1" type="ORF">BGL_2c20560</name>
</gene>
<proteinExistence type="predicted"/>
<dbReference type="RefSeq" id="WP_042628432.1">
    <property type="nucleotide sequence ID" value="NZ_CP002581.1"/>
</dbReference>
<organism evidence="1 2">
    <name type="scientific">Burkholderia plantarii</name>
    <dbReference type="NCBI Taxonomy" id="41899"/>
    <lineage>
        <taxon>Bacteria</taxon>
        <taxon>Pseudomonadati</taxon>
        <taxon>Pseudomonadota</taxon>
        <taxon>Betaproteobacteria</taxon>
        <taxon>Burkholderiales</taxon>
        <taxon>Burkholderiaceae</taxon>
        <taxon>Burkholderia</taxon>
    </lineage>
</organism>
<accession>A0A0B6SA05</accession>
<dbReference type="HOGENOM" id="CLU_1493501_0_0_4"/>
<sequence>MTFAQAALLASLADHREQIGYLHGRLTEAIANAIDKIRPLDARYALGNAMVRHARALLLRERGQTEIVPLPATEAIANQFFVLSLNDPDVFVHLLLNFYRSELPMATYLHDAGTKDAMHFDDADTRYFEAVADIADFETCAAYLTLSADDAERLDVQHHLLGETLHCLADEMLDPHPLHA</sequence>
<evidence type="ECO:0000313" key="2">
    <source>
        <dbReference type="Proteomes" id="UP000031838"/>
    </source>
</evidence>
<reference evidence="2" key="1">
    <citation type="submission" date="2011-03" db="EMBL/GenBank/DDBJ databases">
        <authorList>
            <person name="Voget S."/>
            <person name="Streit W.R."/>
            <person name="Jaeger K.E."/>
            <person name="Daniel R."/>
        </authorList>
    </citation>
    <scope>NUCLEOTIDE SEQUENCE [LARGE SCALE GENOMIC DNA]</scope>
    <source>
        <strain evidence="2">PG1</strain>
    </source>
</reference>
<protein>
    <submittedName>
        <fullName evidence="1">Uncharacterized protein</fullName>
    </submittedName>
</protein>
<dbReference type="KEGG" id="bgp:BGL_2c20560"/>
<dbReference type="EMBL" id="CP002581">
    <property type="protein sequence ID" value="AJK50120.1"/>
    <property type="molecule type" value="Genomic_DNA"/>
</dbReference>
<dbReference type="Proteomes" id="UP000031838">
    <property type="component" value="Chromosome 2"/>
</dbReference>